<dbReference type="RefSeq" id="WP_146961474.1">
    <property type="nucleotide sequence ID" value="NZ_CP042467.1"/>
</dbReference>
<dbReference type="GO" id="GO:0005524">
    <property type="term" value="F:ATP binding"/>
    <property type="evidence" value="ECO:0007669"/>
    <property type="project" value="UniProtKB-KW"/>
</dbReference>
<dbReference type="SUPFAM" id="SSF53633">
    <property type="entry name" value="Carbamate kinase-like"/>
    <property type="match status" value="1"/>
</dbReference>
<evidence type="ECO:0000256" key="11">
    <source>
        <dbReference type="ARBA" id="ARBA00030639"/>
    </source>
</evidence>
<feature type="binding site" evidence="14">
    <location>
        <begin position="77"/>
        <end position="78"/>
    </location>
    <ligand>
        <name>substrate</name>
    </ligand>
</feature>
<evidence type="ECO:0000256" key="2">
    <source>
        <dbReference type="ARBA" id="ARBA00013065"/>
    </source>
</evidence>
<dbReference type="OrthoDB" id="9803155at2"/>
<comment type="similarity">
    <text evidence="13">In the N-terminal section; belongs to the acetylglutamate kinase family. ArgB subfamily.</text>
</comment>
<evidence type="ECO:0000256" key="14">
    <source>
        <dbReference type="PIRSR" id="PIRSR036441-50"/>
    </source>
</evidence>
<reference evidence="17 18" key="1">
    <citation type="submission" date="2019-08" db="EMBL/GenBank/DDBJ databases">
        <authorList>
            <person name="Liang Q."/>
        </authorList>
    </citation>
    <scope>NUCLEOTIDE SEQUENCE [LARGE SCALE GENOMIC DNA]</scope>
    <source>
        <strain evidence="17 18">V1718</strain>
    </source>
</reference>
<keyword evidence="4" id="KW-0055">Arginine biosynthesis</keyword>
<dbReference type="InterPro" id="IPR011242">
    <property type="entry name" value="ArgB_GNAT"/>
</dbReference>
<protein>
    <recommendedName>
        <fullName evidence="3">Acetylglutamate kinase</fullName>
        <ecNumber evidence="2">2.7.2.8</ecNumber>
    </recommendedName>
    <alternativeName>
        <fullName evidence="10">N-acetyl-L-glutamate 5-phosphotransferase</fullName>
    </alternativeName>
    <alternativeName>
        <fullName evidence="11">NAG kinase</fullName>
    </alternativeName>
</protein>
<comment type="catalytic activity">
    <reaction evidence="12">
        <text>N-acetyl-L-glutamate + ATP = N-acetyl-L-glutamyl 5-phosphate + ADP</text>
        <dbReference type="Rhea" id="RHEA:14629"/>
        <dbReference type="ChEBI" id="CHEBI:30616"/>
        <dbReference type="ChEBI" id="CHEBI:44337"/>
        <dbReference type="ChEBI" id="CHEBI:57936"/>
        <dbReference type="ChEBI" id="CHEBI:456216"/>
        <dbReference type="EC" id="2.7.2.8"/>
    </reaction>
</comment>
<keyword evidence="9" id="KW-0067">ATP-binding</keyword>
<dbReference type="NCBIfam" id="NF003387">
    <property type="entry name" value="PRK04531.1-2"/>
    <property type="match status" value="1"/>
</dbReference>
<dbReference type="EC" id="2.7.2.8" evidence="2"/>
<dbReference type="GO" id="GO:0006526">
    <property type="term" value="P:L-arginine biosynthetic process"/>
    <property type="evidence" value="ECO:0007669"/>
    <property type="project" value="UniProtKB-UniPathway"/>
</dbReference>
<evidence type="ECO:0000256" key="3">
    <source>
        <dbReference type="ARBA" id="ARBA00021197"/>
    </source>
</evidence>
<evidence type="ECO:0000256" key="5">
    <source>
        <dbReference type="ARBA" id="ARBA00022605"/>
    </source>
</evidence>
<dbReference type="Pfam" id="PF04768">
    <property type="entry name" value="NAT"/>
    <property type="match status" value="1"/>
</dbReference>
<proteinExistence type="inferred from homology"/>
<feature type="binding site" evidence="14">
    <location>
        <position position="188"/>
    </location>
    <ligand>
        <name>substrate</name>
    </ligand>
</feature>
<dbReference type="Pfam" id="PF00696">
    <property type="entry name" value="AA_kinase"/>
    <property type="match status" value="1"/>
</dbReference>
<evidence type="ECO:0000256" key="13">
    <source>
        <dbReference type="ARBA" id="ARBA00061305"/>
    </source>
</evidence>
<keyword evidence="8 17" id="KW-0418">Kinase</keyword>
<gene>
    <name evidence="17" type="ORF">FRD01_16240</name>
</gene>
<evidence type="ECO:0000256" key="4">
    <source>
        <dbReference type="ARBA" id="ARBA00022571"/>
    </source>
</evidence>
<dbReference type="GO" id="GO:0003991">
    <property type="term" value="F:acetylglutamate kinase activity"/>
    <property type="evidence" value="ECO:0007669"/>
    <property type="project" value="UniProtKB-EC"/>
</dbReference>
<dbReference type="FunFam" id="3.40.1160.10:FF:000046">
    <property type="entry name" value="N-acetylglutamate kinase / N-acetylglutamate synthase"/>
    <property type="match status" value="1"/>
</dbReference>
<dbReference type="NCBIfam" id="TIGR00761">
    <property type="entry name" value="argB"/>
    <property type="match status" value="1"/>
</dbReference>
<dbReference type="UniPathway" id="UPA00068">
    <property type="reaction ID" value="UER00107"/>
</dbReference>
<keyword evidence="18" id="KW-1185">Reference proteome</keyword>
<dbReference type="PROSITE" id="PS51731">
    <property type="entry name" value="GNAT_NAGS"/>
    <property type="match status" value="1"/>
</dbReference>
<feature type="binding site" evidence="14">
    <location>
        <position position="99"/>
    </location>
    <ligand>
        <name>substrate</name>
    </ligand>
</feature>
<evidence type="ECO:0000256" key="1">
    <source>
        <dbReference type="ARBA" id="ARBA00004828"/>
    </source>
</evidence>
<dbReference type="CDD" id="cd04264">
    <property type="entry name" value="DUF619-NAGS"/>
    <property type="match status" value="1"/>
</dbReference>
<dbReference type="InterPro" id="IPR001048">
    <property type="entry name" value="Asp/Glu/Uridylate_kinase"/>
</dbReference>
<sequence length="446" mass="50078">MSDSAQQTREIILRLLGSIGSRKEVEQYIKQYSSLDQKQFAVVKVGGGLLQDHLEELASSLTYLQRVGLYPIVIHGAGPQLDDALKEAGIPIRKLEGMRITDSATLDVVRKVMQRENLKLVDALEKLDTRARPVTSGVFEATMLDESTYGYVGEIKRVNLEAIGAAIRAGHLPILTCLGETPSGQIVNINADVAASELALAIKPAKIVFLTPTGGLLDQHGRTLSSINLSEDFDRMMSEDWVHSGMRLKLQEIKDLLDELPLSSSVSITSARDLPKELFTHRGAGTLVQRGERVLEFKTFDQIDQVRLKELLELGFGKQLRPKYFEKENIDRIYVTESYRATAVIVKEGPVPYLDKFAVTPKAQGEGLGASVWARMREDYPKLYWRSRVSNQINMWYFQQSEGAFRNDQWCVFWYGIEDYDEMKACVKRAFELPATLEEPSIAANS</sequence>
<feature type="site" description="Transition state stabilizer" evidence="15">
    <location>
        <position position="249"/>
    </location>
</feature>
<dbReference type="Gene3D" id="3.40.1160.10">
    <property type="entry name" value="Acetylglutamate kinase-like"/>
    <property type="match status" value="1"/>
</dbReference>
<accession>A0A5B8XUZ0</accession>
<evidence type="ECO:0000256" key="10">
    <source>
        <dbReference type="ARBA" id="ARBA00030178"/>
    </source>
</evidence>
<dbReference type="CDD" id="cd04252">
    <property type="entry name" value="AAK_NAGK-fArgBP"/>
    <property type="match status" value="1"/>
</dbReference>
<keyword evidence="5" id="KW-0028">Amino-acid biosynthesis</keyword>
<organism evidence="17 18">
    <name type="scientific">Microvenator marinus</name>
    <dbReference type="NCBI Taxonomy" id="2600177"/>
    <lineage>
        <taxon>Bacteria</taxon>
        <taxon>Deltaproteobacteria</taxon>
        <taxon>Bradymonadales</taxon>
        <taxon>Microvenatoraceae</taxon>
        <taxon>Microvenator</taxon>
    </lineage>
</organism>
<dbReference type="InterPro" id="IPR041734">
    <property type="entry name" value="NAGK-fArgBP"/>
</dbReference>
<dbReference type="PANTHER" id="PTHR23342">
    <property type="entry name" value="N-ACETYLGLUTAMATE SYNTHASE"/>
    <property type="match status" value="1"/>
</dbReference>
<dbReference type="InterPro" id="IPR006855">
    <property type="entry name" value="Vertebrate-like_GNAT_dom"/>
</dbReference>
<comment type="pathway">
    <text evidence="1">Amino-acid biosynthesis; L-arginine biosynthesis; N(2)-acetyl-L-ornithine from L-glutamate: step 2/4.</text>
</comment>
<dbReference type="Gene3D" id="3.40.630.30">
    <property type="match status" value="1"/>
</dbReference>
<keyword evidence="7" id="KW-0547">Nucleotide-binding</keyword>
<keyword evidence="6 17" id="KW-0808">Transferase</keyword>
<evidence type="ECO:0000259" key="16">
    <source>
        <dbReference type="PROSITE" id="PS51731"/>
    </source>
</evidence>
<dbReference type="InterPro" id="IPR004662">
    <property type="entry name" value="AcgluKinase_fam"/>
</dbReference>
<dbReference type="Proteomes" id="UP000321595">
    <property type="component" value="Chromosome"/>
</dbReference>
<evidence type="ECO:0000256" key="7">
    <source>
        <dbReference type="ARBA" id="ARBA00022741"/>
    </source>
</evidence>
<evidence type="ECO:0000256" key="15">
    <source>
        <dbReference type="PIRSR" id="PIRSR036441-51"/>
    </source>
</evidence>
<dbReference type="InterPro" id="IPR036393">
    <property type="entry name" value="AceGlu_kinase-like_sf"/>
</dbReference>
<dbReference type="NCBIfam" id="NF003386">
    <property type="entry name" value="PRK04531.1-1"/>
    <property type="match status" value="1"/>
</dbReference>
<evidence type="ECO:0000313" key="17">
    <source>
        <dbReference type="EMBL" id="QED28758.1"/>
    </source>
</evidence>
<evidence type="ECO:0000256" key="9">
    <source>
        <dbReference type="ARBA" id="ARBA00022840"/>
    </source>
</evidence>
<name>A0A5B8XUZ0_9DELT</name>
<evidence type="ECO:0000256" key="8">
    <source>
        <dbReference type="ARBA" id="ARBA00022777"/>
    </source>
</evidence>
<dbReference type="PIRSF" id="PIRSF036441">
    <property type="entry name" value="NAGK_DUF619"/>
    <property type="match status" value="1"/>
</dbReference>
<feature type="site" description="Transition state stabilizer" evidence="15">
    <location>
        <position position="44"/>
    </location>
</feature>
<dbReference type="PANTHER" id="PTHR23342:SF0">
    <property type="entry name" value="N-ACETYLGLUTAMATE SYNTHASE, MITOCHONDRIAL"/>
    <property type="match status" value="1"/>
</dbReference>
<dbReference type="GO" id="GO:0005737">
    <property type="term" value="C:cytoplasm"/>
    <property type="evidence" value="ECO:0007669"/>
    <property type="project" value="InterPro"/>
</dbReference>
<dbReference type="EMBL" id="CP042467">
    <property type="protein sequence ID" value="QED28758.1"/>
    <property type="molecule type" value="Genomic_DNA"/>
</dbReference>
<evidence type="ECO:0000313" key="18">
    <source>
        <dbReference type="Proteomes" id="UP000321595"/>
    </source>
</evidence>
<evidence type="ECO:0000256" key="12">
    <source>
        <dbReference type="ARBA" id="ARBA00048141"/>
    </source>
</evidence>
<dbReference type="KEGG" id="bbae:FRD01_16240"/>
<dbReference type="GO" id="GO:0004042">
    <property type="term" value="F:L-glutamate N-acetyltransferase activity"/>
    <property type="evidence" value="ECO:0007669"/>
    <property type="project" value="TreeGrafter"/>
</dbReference>
<dbReference type="AlphaFoldDB" id="A0A5B8XUZ0"/>
<feature type="domain" description="N-acetyltransferase" evidence="16">
    <location>
        <begin position="292"/>
        <end position="438"/>
    </location>
</feature>
<evidence type="ECO:0000256" key="6">
    <source>
        <dbReference type="ARBA" id="ARBA00022679"/>
    </source>
</evidence>